<dbReference type="InterPro" id="IPR015655">
    <property type="entry name" value="PP2C"/>
</dbReference>
<dbReference type="PANTHER" id="PTHR13832:SF565">
    <property type="entry name" value="AT28366P-RELATED"/>
    <property type="match status" value="1"/>
</dbReference>
<dbReference type="PANTHER" id="PTHR13832">
    <property type="entry name" value="PROTEIN PHOSPHATASE 2C"/>
    <property type="match status" value="1"/>
</dbReference>
<organism evidence="7 8">
    <name type="scientific">Capsaspora owczarzaki (strain ATCC 30864)</name>
    <dbReference type="NCBI Taxonomy" id="595528"/>
    <lineage>
        <taxon>Eukaryota</taxon>
        <taxon>Filasterea</taxon>
        <taxon>Capsaspora</taxon>
    </lineage>
</organism>
<gene>
    <name evidence="7" type="ORF">CAOG_001662</name>
</gene>
<evidence type="ECO:0000256" key="5">
    <source>
        <dbReference type="ARBA" id="ARBA00023211"/>
    </source>
</evidence>
<dbReference type="PROSITE" id="PS51746">
    <property type="entry name" value="PPM_2"/>
    <property type="match status" value="1"/>
</dbReference>
<dbReference type="InterPro" id="IPR036457">
    <property type="entry name" value="PPM-type-like_dom_sf"/>
</dbReference>
<dbReference type="EC" id="3.1.3.16" evidence="4"/>
<comment type="similarity">
    <text evidence="3">Belongs to the PP2C family.</text>
</comment>
<dbReference type="SUPFAM" id="SSF81606">
    <property type="entry name" value="PP2C-like"/>
    <property type="match status" value="1"/>
</dbReference>
<evidence type="ECO:0000256" key="3">
    <source>
        <dbReference type="ARBA" id="ARBA00006702"/>
    </source>
</evidence>
<keyword evidence="5" id="KW-0464">Manganese</keyword>
<protein>
    <recommendedName>
        <fullName evidence="4">protein-serine/threonine phosphatase</fullName>
        <ecNumber evidence="4">3.1.3.16</ecNumber>
    </recommendedName>
</protein>
<dbReference type="EMBL" id="KE346361">
    <property type="protein sequence ID" value="KJE90336.1"/>
    <property type="molecule type" value="Genomic_DNA"/>
</dbReference>
<dbReference type="InterPro" id="IPR001932">
    <property type="entry name" value="PPM-type_phosphatase-like_dom"/>
</dbReference>
<dbReference type="SMART" id="SM00332">
    <property type="entry name" value="PP2Cc"/>
    <property type="match status" value="1"/>
</dbReference>
<feature type="domain" description="PPM-type phosphatase" evidence="6">
    <location>
        <begin position="35"/>
        <end position="273"/>
    </location>
</feature>
<dbReference type="InParanoid" id="A0A0D2U5B2"/>
<dbReference type="CDD" id="cd00143">
    <property type="entry name" value="PP2Cc"/>
    <property type="match status" value="1"/>
</dbReference>
<dbReference type="OrthoDB" id="10264738at2759"/>
<accession>A0A0D2U5B2</accession>
<keyword evidence="8" id="KW-1185">Reference proteome</keyword>
<evidence type="ECO:0000256" key="2">
    <source>
        <dbReference type="ARBA" id="ARBA00001946"/>
    </source>
</evidence>
<proteinExistence type="inferred from homology"/>
<dbReference type="Pfam" id="PF00481">
    <property type="entry name" value="PP2C"/>
    <property type="match status" value="1"/>
</dbReference>
<comment type="cofactor">
    <cofactor evidence="2">
        <name>Mg(2+)</name>
        <dbReference type="ChEBI" id="CHEBI:18420"/>
    </cofactor>
</comment>
<dbReference type="Gene3D" id="3.60.40.10">
    <property type="entry name" value="PPM-type phosphatase domain"/>
    <property type="match status" value="1"/>
</dbReference>
<dbReference type="Proteomes" id="UP000008743">
    <property type="component" value="Unassembled WGS sequence"/>
</dbReference>
<evidence type="ECO:0000256" key="1">
    <source>
        <dbReference type="ARBA" id="ARBA00001936"/>
    </source>
</evidence>
<dbReference type="STRING" id="595528.A0A0D2U5B2"/>
<reference evidence="8" key="1">
    <citation type="submission" date="2011-02" db="EMBL/GenBank/DDBJ databases">
        <title>The Genome Sequence of Capsaspora owczarzaki ATCC 30864.</title>
        <authorList>
            <person name="Russ C."/>
            <person name="Cuomo C."/>
            <person name="Burger G."/>
            <person name="Gray M.W."/>
            <person name="Holland P.W.H."/>
            <person name="King N."/>
            <person name="Lang F.B.F."/>
            <person name="Roger A.J."/>
            <person name="Ruiz-Trillo I."/>
            <person name="Young S.K."/>
            <person name="Zeng Q."/>
            <person name="Gargeya S."/>
            <person name="Alvarado L."/>
            <person name="Berlin A."/>
            <person name="Chapman S.B."/>
            <person name="Chen Z."/>
            <person name="Freedman E."/>
            <person name="Gellesch M."/>
            <person name="Goldberg J."/>
            <person name="Griggs A."/>
            <person name="Gujja S."/>
            <person name="Heilman E."/>
            <person name="Heiman D."/>
            <person name="Howarth C."/>
            <person name="Mehta T."/>
            <person name="Neiman D."/>
            <person name="Pearson M."/>
            <person name="Roberts A."/>
            <person name="Saif S."/>
            <person name="Shea T."/>
            <person name="Shenoy N."/>
            <person name="Sisk P."/>
            <person name="Stolte C."/>
            <person name="Sykes S."/>
            <person name="White J."/>
            <person name="Yandava C."/>
            <person name="Haas B."/>
            <person name="Nusbaum C."/>
            <person name="Birren B."/>
        </authorList>
    </citation>
    <scope>NUCLEOTIDE SEQUENCE</scope>
    <source>
        <strain evidence="8">ATCC 30864</strain>
    </source>
</reference>
<dbReference type="GO" id="GO:0004722">
    <property type="term" value="F:protein serine/threonine phosphatase activity"/>
    <property type="evidence" value="ECO:0007669"/>
    <property type="project" value="UniProtKB-EC"/>
</dbReference>
<sequence length="299" mass="32870">MKNMRSFVAALAHKSLVHDAQCDTRSQTFQSERYEVGVSWNPNRMHRASMEDIHGCYLDLGTPRPQALFFINDGHSGDEVARLVGQILPKLFEPIFKQVDYEIATARISESGCTNALCLIRDELNDEGPPQKVVYAANVGDTRAVLSCNGVAVRLTRDHKATDASEQARVKKSGGAIENGRVNGRYNITRAFGDLQHKRQMISVPHVSCALLDEKEDTHIILVCDGVTDVLGDQDLVDIVKCHPDVEQSSTTIVQHALKSGTTDNITCIVVKLLPTSVKSKATEAVLDKQALPRLSRAL</sequence>
<dbReference type="PhylomeDB" id="A0A0D2U5B2"/>
<name>A0A0D2U5B2_CAPO3</name>
<evidence type="ECO:0000313" key="8">
    <source>
        <dbReference type="Proteomes" id="UP000008743"/>
    </source>
</evidence>
<evidence type="ECO:0000313" key="7">
    <source>
        <dbReference type="EMBL" id="KJE90336.1"/>
    </source>
</evidence>
<evidence type="ECO:0000259" key="6">
    <source>
        <dbReference type="PROSITE" id="PS51746"/>
    </source>
</evidence>
<evidence type="ECO:0000256" key="4">
    <source>
        <dbReference type="ARBA" id="ARBA00013081"/>
    </source>
</evidence>
<dbReference type="AlphaFoldDB" id="A0A0D2U5B2"/>
<comment type="cofactor">
    <cofactor evidence="1">
        <name>Mn(2+)</name>
        <dbReference type="ChEBI" id="CHEBI:29035"/>
    </cofactor>
</comment>